<sequence>MKSFVYAAVAASILATPLASFAQADQQPPLTREQVRSELVQLEQNGYKPEAGETQYPANVQAASQRMLPAQQTLTHADTSGYGVQPAGAAESGGRASRSPASPAFGHSIYFGN</sequence>
<dbReference type="OrthoDB" id="9112534at2"/>
<evidence type="ECO:0000256" key="1">
    <source>
        <dbReference type="SAM" id="MobiDB-lite"/>
    </source>
</evidence>
<dbReference type="EMBL" id="JQIM01000009">
    <property type="protein sequence ID" value="KGX11290.1"/>
    <property type="molecule type" value="Genomic_DNA"/>
</dbReference>
<feature type="signal peptide" evidence="2">
    <location>
        <begin position="1"/>
        <end position="22"/>
    </location>
</feature>
<name>A0A069BES7_BURPE</name>
<reference evidence="3 5" key="1">
    <citation type="submission" date="2014-08" db="EMBL/GenBank/DDBJ databases">
        <authorList>
            <person name="Bunnell A."/>
            <person name="Chain P.S."/>
            <person name="Chertkov O."/>
            <person name="Currie B.J."/>
            <person name="Daligault H.E."/>
            <person name="Davenport K.W."/>
            <person name="Davis C."/>
            <person name="Gleasner C.D."/>
            <person name="Johnson S.L."/>
            <person name="Kaestli M."/>
            <person name="Koren S."/>
            <person name="Kunde Y.A."/>
            <person name="Mayo M."/>
            <person name="McMurry K.K."/>
            <person name="Price E.P."/>
            <person name="Reitenga K.G."/>
            <person name="Robison R."/>
            <person name="Rosovitz M.J."/>
            <person name="Sarovich D.S."/>
            <person name="Teshima H."/>
        </authorList>
    </citation>
    <scope>NUCLEOTIDE SEQUENCE [LARGE SCALE GENOMIC DNA]</scope>
    <source>
        <strain evidence="3 5">MSHR44</strain>
    </source>
</reference>
<dbReference type="Proteomes" id="UP000030475">
    <property type="component" value="Unassembled WGS sequence"/>
</dbReference>
<gene>
    <name evidence="4" type="ORF">CWD88_16240</name>
    <name evidence="3" type="ORF">Y036_4114</name>
</gene>
<feature type="chain" id="PRO_5015027612" evidence="2">
    <location>
        <begin position="23"/>
        <end position="113"/>
    </location>
</feature>
<comment type="caution">
    <text evidence="3">The sequence shown here is derived from an EMBL/GenBank/DDBJ whole genome shotgun (WGS) entry which is preliminary data.</text>
</comment>
<protein>
    <submittedName>
        <fullName evidence="4">DUF4148 domain-containing protein</fullName>
    </submittedName>
</protein>
<feature type="region of interest" description="Disordered" evidence="1">
    <location>
        <begin position="78"/>
        <end position="113"/>
    </location>
</feature>
<evidence type="ECO:0000313" key="5">
    <source>
        <dbReference type="Proteomes" id="UP000030475"/>
    </source>
</evidence>
<evidence type="ECO:0000313" key="3">
    <source>
        <dbReference type="EMBL" id="KGX11290.1"/>
    </source>
</evidence>
<dbReference type="EMBL" id="PHRB01000014">
    <property type="protein sequence ID" value="PJO65272.1"/>
    <property type="molecule type" value="Genomic_DNA"/>
</dbReference>
<evidence type="ECO:0000313" key="4">
    <source>
        <dbReference type="EMBL" id="PJO65272.1"/>
    </source>
</evidence>
<feature type="compositionally biased region" description="Low complexity" evidence="1">
    <location>
        <begin position="86"/>
        <end position="104"/>
    </location>
</feature>
<dbReference type="RefSeq" id="WP_004195487.1">
    <property type="nucleotide sequence ID" value="NZ_AP028072.1"/>
</dbReference>
<accession>A0A069BES7</accession>
<evidence type="ECO:0000313" key="6">
    <source>
        <dbReference type="Proteomes" id="UP000231878"/>
    </source>
</evidence>
<dbReference type="InterPro" id="IPR025421">
    <property type="entry name" value="DUF4148"/>
</dbReference>
<dbReference type="OMA" id="VRRFIMK"/>
<dbReference type="AlphaFoldDB" id="A0A069BES7"/>
<dbReference type="GeneID" id="93063045"/>
<evidence type="ECO:0000256" key="2">
    <source>
        <dbReference type="SAM" id="SignalP"/>
    </source>
</evidence>
<dbReference type="Pfam" id="PF13663">
    <property type="entry name" value="DUF4148"/>
    <property type="match status" value="1"/>
</dbReference>
<reference evidence="4 6" key="2">
    <citation type="submission" date="2017-11" db="EMBL/GenBank/DDBJ databases">
        <title>Molecular characterization of Burkholderia pseudomallei and closely related isolates from Vietnam.</title>
        <authorList>
            <person name="Ustinov D.V."/>
            <person name="Antonov A.S."/>
            <person name="Avdusheva E.F."/>
            <person name="Shpak I.M."/>
            <person name="Zakharova I.B."/>
            <person name="Thi L.A."/>
            <person name="Teteryatnikova N."/>
            <person name="Lopasteyskaya Y.A."/>
            <person name="Kuzyutina J.A."/>
            <person name="Ngo T.N."/>
            <person name="Victorov D.V."/>
        </authorList>
    </citation>
    <scope>NUCLEOTIDE SEQUENCE [LARGE SCALE GENOMIC DNA]</scope>
    <source>
        <strain evidence="4 6">V1512</strain>
    </source>
</reference>
<dbReference type="Proteomes" id="UP000231878">
    <property type="component" value="Unassembled WGS sequence"/>
</dbReference>
<organism evidence="3 5">
    <name type="scientific">Burkholderia pseudomallei</name>
    <name type="common">Pseudomonas pseudomallei</name>
    <dbReference type="NCBI Taxonomy" id="28450"/>
    <lineage>
        <taxon>Bacteria</taxon>
        <taxon>Pseudomonadati</taxon>
        <taxon>Pseudomonadota</taxon>
        <taxon>Betaproteobacteria</taxon>
        <taxon>Burkholderiales</taxon>
        <taxon>Burkholderiaceae</taxon>
        <taxon>Burkholderia</taxon>
        <taxon>pseudomallei group</taxon>
    </lineage>
</organism>
<keyword evidence="2" id="KW-0732">Signal</keyword>
<proteinExistence type="predicted"/>